<evidence type="ECO:0000256" key="5">
    <source>
        <dbReference type="ARBA" id="ARBA00022989"/>
    </source>
</evidence>
<evidence type="ECO:0000256" key="1">
    <source>
        <dbReference type="ARBA" id="ARBA00004141"/>
    </source>
</evidence>
<feature type="transmembrane region" description="Helical" evidence="7">
    <location>
        <begin position="202"/>
        <end position="221"/>
    </location>
</feature>
<evidence type="ECO:0000256" key="2">
    <source>
        <dbReference type="ARBA" id="ARBA00009045"/>
    </source>
</evidence>
<accession>A0ABV3DLW2</accession>
<dbReference type="PANTHER" id="PTHR43731">
    <property type="entry name" value="RHOMBOID PROTEASE"/>
    <property type="match status" value="1"/>
</dbReference>
<evidence type="ECO:0000256" key="4">
    <source>
        <dbReference type="ARBA" id="ARBA00022801"/>
    </source>
</evidence>
<keyword evidence="9" id="KW-0645">Protease</keyword>
<name>A0ABV3DLW2_9ACTN</name>
<dbReference type="GO" id="GO:0006508">
    <property type="term" value="P:proteolysis"/>
    <property type="evidence" value="ECO:0007669"/>
    <property type="project" value="UniProtKB-KW"/>
</dbReference>
<feature type="transmembrane region" description="Helical" evidence="7">
    <location>
        <begin position="228"/>
        <end position="248"/>
    </location>
</feature>
<keyword evidence="10" id="KW-1185">Reference proteome</keyword>
<reference evidence="9 10" key="1">
    <citation type="submission" date="2024-06" db="EMBL/GenBank/DDBJ databases">
        <title>The Natural Products Discovery Center: Release of the First 8490 Sequenced Strains for Exploring Actinobacteria Biosynthetic Diversity.</title>
        <authorList>
            <person name="Kalkreuter E."/>
            <person name="Kautsar S.A."/>
            <person name="Yang D."/>
            <person name="Bader C.D."/>
            <person name="Teijaro C.N."/>
            <person name="Fluegel L."/>
            <person name="Davis C.M."/>
            <person name="Simpson J.R."/>
            <person name="Lauterbach L."/>
            <person name="Steele A.D."/>
            <person name="Gui C."/>
            <person name="Meng S."/>
            <person name="Li G."/>
            <person name="Viehrig K."/>
            <person name="Ye F."/>
            <person name="Su P."/>
            <person name="Kiefer A.F."/>
            <person name="Nichols A."/>
            <person name="Cepeda A.J."/>
            <person name="Yan W."/>
            <person name="Fan B."/>
            <person name="Jiang Y."/>
            <person name="Adhikari A."/>
            <person name="Zheng C.-J."/>
            <person name="Schuster L."/>
            <person name="Cowan T.M."/>
            <person name="Smanski M.J."/>
            <person name="Chevrette M.G."/>
            <person name="De Carvalho L.P.S."/>
            <person name="Shen B."/>
        </authorList>
    </citation>
    <scope>NUCLEOTIDE SEQUENCE [LARGE SCALE GENOMIC DNA]</scope>
    <source>
        <strain evidence="9 10">NPDC048946</strain>
    </source>
</reference>
<keyword evidence="6 7" id="KW-0472">Membrane</keyword>
<organism evidence="9 10">
    <name type="scientific">Streptodolium elevatio</name>
    <dbReference type="NCBI Taxonomy" id="3157996"/>
    <lineage>
        <taxon>Bacteria</taxon>
        <taxon>Bacillati</taxon>
        <taxon>Actinomycetota</taxon>
        <taxon>Actinomycetes</taxon>
        <taxon>Kitasatosporales</taxon>
        <taxon>Streptomycetaceae</taxon>
        <taxon>Streptodolium</taxon>
    </lineage>
</organism>
<evidence type="ECO:0000313" key="10">
    <source>
        <dbReference type="Proteomes" id="UP001551482"/>
    </source>
</evidence>
<feature type="transmembrane region" description="Helical" evidence="7">
    <location>
        <begin position="130"/>
        <end position="148"/>
    </location>
</feature>
<dbReference type="EC" id="3.4.21.-" evidence="9"/>
<proteinExistence type="inferred from homology"/>
<keyword evidence="3 7" id="KW-0812">Transmembrane</keyword>
<feature type="transmembrane region" description="Helical" evidence="7">
    <location>
        <begin position="179"/>
        <end position="196"/>
    </location>
</feature>
<evidence type="ECO:0000256" key="6">
    <source>
        <dbReference type="ARBA" id="ARBA00023136"/>
    </source>
</evidence>
<keyword evidence="4 9" id="KW-0378">Hydrolase</keyword>
<sequence>MVSASVGFQCPDCVREGGRTVREARTIAGAPVRQAPGTGTNAVVTKTLIGLNLAVFVLVLAVGDDVVDRLMLVGRAIIDNNWAGVAEGEYYRLLTAAFLHQEAWHILFNMVSLWVLGPPLEAVLGRTRFLVLYLVSAFGGTAASYLIAAQNQGSLGASGAIFGLFGAAIVVGHRMKADLRPLIALLVVNLVITFLNTKWIDWRAHIGGLVIGAVTAVCLVHAPKNHRLAAQVVSVGAVVAVLVGIVLVRTSQLT</sequence>
<comment type="subcellular location">
    <subcellularLocation>
        <location evidence="1">Membrane</location>
        <topology evidence="1">Multi-pass membrane protein</topology>
    </subcellularLocation>
</comment>
<feature type="transmembrane region" description="Helical" evidence="7">
    <location>
        <begin position="43"/>
        <end position="63"/>
    </location>
</feature>
<dbReference type="Gene3D" id="1.20.1540.10">
    <property type="entry name" value="Rhomboid-like"/>
    <property type="match status" value="1"/>
</dbReference>
<feature type="transmembrane region" description="Helical" evidence="7">
    <location>
        <begin position="103"/>
        <end position="123"/>
    </location>
</feature>
<evidence type="ECO:0000256" key="3">
    <source>
        <dbReference type="ARBA" id="ARBA00022692"/>
    </source>
</evidence>
<gene>
    <name evidence="9" type="ORF">AB0C36_21960</name>
</gene>
<protein>
    <submittedName>
        <fullName evidence="9">Rhomboid family intramembrane serine protease</fullName>
        <ecNumber evidence="9">3.4.21.-</ecNumber>
    </submittedName>
</protein>
<dbReference type="InterPro" id="IPR022764">
    <property type="entry name" value="Peptidase_S54_rhomboid_dom"/>
</dbReference>
<comment type="similarity">
    <text evidence="2">Belongs to the peptidase S54 family.</text>
</comment>
<dbReference type="InterPro" id="IPR035952">
    <property type="entry name" value="Rhomboid-like_sf"/>
</dbReference>
<evidence type="ECO:0000256" key="7">
    <source>
        <dbReference type="SAM" id="Phobius"/>
    </source>
</evidence>
<dbReference type="InterPro" id="IPR050925">
    <property type="entry name" value="Rhomboid_protease_S54"/>
</dbReference>
<dbReference type="EMBL" id="JBEZFP010000057">
    <property type="protein sequence ID" value="MEU8136164.1"/>
    <property type="molecule type" value="Genomic_DNA"/>
</dbReference>
<evidence type="ECO:0000313" key="9">
    <source>
        <dbReference type="EMBL" id="MEU8136164.1"/>
    </source>
</evidence>
<dbReference type="Proteomes" id="UP001551482">
    <property type="component" value="Unassembled WGS sequence"/>
</dbReference>
<feature type="domain" description="Peptidase S54 rhomboid" evidence="8">
    <location>
        <begin position="88"/>
        <end position="220"/>
    </location>
</feature>
<dbReference type="RefSeq" id="WP_358356471.1">
    <property type="nucleotide sequence ID" value="NZ_JBEZFP010000057.1"/>
</dbReference>
<dbReference type="GO" id="GO:0008233">
    <property type="term" value="F:peptidase activity"/>
    <property type="evidence" value="ECO:0007669"/>
    <property type="project" value="UniProtKB-KW"/>
</dbReference>
<keyword evidence="5 7" id="KW-1133">Transmembrane helix</keyword>
<feature type="transmembrane region" description="Helical" evidence="7">
    <location>
        <begin position="154"/>
        <end position="172"/>
    </location>
</feature>
<comment type="caution">
    <text evidence="9">The sequence shown here is derived from an EMBL/GenBank/DDBJ whole genome shotgun (WGS) entry which is preliminary data.</text>
</comment>
<dbReference type="PANTHER" id="PTHR43731:SF14">
    <property type="entry name" value="PRESENILIN-ASSOCIATED RHOMBOID-LIKE PROTEIN, MITOCHONDRIAL"/>
    <property type="match status" value="1"/>
</dbReference>
<evidence type="ECO:0000259" key="8">
    <source>
        <dbReference type="Pfam" id="PF01694"/>
    </source>
</evidence>
<dbReference type="Pfam" id="PF01694">
    <property type="entry name" value="Rhomboid"/>
    <property type="match status" value="1"/>
</dbReference>
<dbReference type="SUPFAM" id="SSF144091">
    <property type="entry name" value="Rhomboid-like"/>
    <property type="match status" value="1"/>
</dbReference>